<proteinExistence type="predicted"/>
<dbReference type="EMBL" id="JABMCC010000071">
    <property type="protein sequence ID" value="NUU52612.1"/>
    <property type="molecule type" value="Genomic_DNA"/>
</dbReference>
<accession>A0ABX2MCQ7</accession>
<name>A0ABX2MCQ7_9BACL</name>
<gene>
    <name evidence="1" type="ORF">HP548_00610</name>
</gene>
<organism evidence="1 2">
    <name type="scientific">Paenibacillus taichungensis</name>
    <dbReference type="NCBI Taxonomy" id="484184"/>
    <lineage>
        <taxon>Bacteria</taxon>
        <taxon>Bacillati</taxon>
        <taxon>Bacillota</taxon>
        <taxon>Bacilli</taxon>
        <taxon>Bacillales</taxon>
        <taxon>Paenibacillaceae</taxon>
        <taxon>Paenibacillus</taxon>
    </lineage>
</organism>
<dbReference type="RefSeq" id="WP_175380593.1">
    <property type="nucleotide sequence ID" value="NZ_CBCRYD010000059.1"/>
</dbReference>
<dbReference type="GeneID" id="97129184"/>
<evidence type="ECO:0000313" key="1">
    <source>
        <dbReference type="EMBL" id="NUU52612.1"/>
    </source>
</evidence>
<comment type="caution">
    <text evidence="1">The sequence shown here is derived from an EMBL/GenBank/DDBJ whole genome shotgun (WGS) entry which is preliminary data.</text>
</comment>
<keyword evidence="2" id="KW-1185">Reference proteome</keyword>
<sequence>MATFDRDDEEQKEDFLEEIRMILAARGIEVDWKDIETDRKSNDAVVTLVFKNVVE</sequence>
<protein>
    <submittedName>
        <fullName evidence="1">Uncharacterized protein</fullName>
    </submittedName>
</protein>
<evidence type="ECO:0000313" key="2">
    <source>
        <dbReference type="Proteomes" id="UP000577724"/>
    </source>
</evidence>
<dbReference type="Proteomes" id="UP000577724">
    <property type="component" value="Unassembled WGS sequence"/>
</dbReference>
<reference evidence="1 2" key="1">
    <citation type="submission" date="2020-05" db="EMBL/GenBank/DDBJ databases">
        <title>Genome Sequencing of Type Strains.</title>
        <authorList>
            <person name="Lemaire J.F."/>
            <person name="Inderbitzin P."/>
            <person name="Gregorio O.A."/>
            <person name="Collins S.B."/>
            <person name="Wespe N."/>
            <person name="Knight-Connoni V."/>
        </authorList>
    </citation>
    <scope>NUCLEOTIDE SEQUENCE [LARGE SCALE GENOMIC DNA]</scope>
    <source>
        <strain evidence="1 2">DSM 19942</strain>
    </source>
</reference>